<evidence type="ECO:0000256" key="2">
    <source>
        <dbReference type="SAM" id="SignalP"/>
    </source>
</evidence>
<keyword evidence="2" id="KW-0732">Signal</keyword>
<dbReference type="Gene3D" id="3.30.1300.30">
    <property type="entry name" value="GSPII I/J protein-like"/>
    <property type="match status" value="1"/>
</dbReference>
<accession>A0ABQ0JIJ8</accession>
<proteinExistence type="predicted"/>
<comment type="caution">
    <text evidence="3">The sequence shown here is derived from an EMBL/GenBank/DDBJ whole genome shotgun (WGS) entry which is preliminary data.</text>
</comment>
<feature type="signal peptide" evidence="2">
    <location>
        <begin position="1"/>
        <end position="21"/>
    </location>
</feature>
<organism evidence="3 4">
    <name type="scientific">Vibrio variabilis</name>
    <dbReference type="NCBI Taxonomy" id="990271"/>
    <lineage>
        <taxon>Bacteria</taxon>
        <taxon>Pseudomonadati</taxon>
        <taxon>Pseudomonadota</taxon>
        <taxon>Gammaproteobacteria</taxon>
        <taxon>Vibrionales</taxon>
        <taxon>Vibrionaceae</taxon>
        <taxon>Vibrio</taxon>
    </lineage>
</organism>
<feature type="region of interest" description="Disordered" evidence="1">
    <location>
        <begin position="37"/>
        <end position="78"/>
    </location>
</feature>
<evidence type="ECO:0000256" key="1">
    <source>
        <dbReference type="SAM" id="MobiDB-lite"/>
    </source>
</evidence>
<sequence>MRQKTLAVVLLTTIIGTPAIAKNIDDKARPELPIVEIDPDFGQTPNPRLPIDVDPDFGVTGPGGTPEQPGIGSIDRINSDIRSNSTTIADNSSRIDSLEHAFKQQGEQMREQYDGVKASMHAITNARPIAYDVGAFAVGAGLGASGSKKLSL</sequence>
<reference evidence="4" key="2">
    <citation type="submission" date="2014-09" db="EMBL/GenBank/DDBJ databases">
        <authorList>
            <consortium name="NBRP consortium"/>
            <person name="Sawabe T."/>
            <person name="Meirelles P."/>
            <person name="Nakanishi M."/>
            <person name="Sayaka M."/>
            <person name="Hattori M."/>
            <person name="Ohkuma M."/>
        </authorList>
    </citation>
    <scope>NUCLEOTIDE SEQUENCE [LARGE SCALE GENOMIC DNA]</scope>
    <source>
        <strain evidence="4">JCM 19239</strain>
    </source>
</reference>
<evidence type="ECO:0000313" key="3">
    <source>
        <dbReference type="EMBL" id="GAL28560.1"/>
    </source>
</evidence>
<feature type="chain" id="PRO_5046300575" evidence="2">
    <location>
        <begin position="22"/>
        <end position="152"/>
    </location>
</feature>
<evidence type="ECO:0000313" key="4">
    <source>
        <dbReference type="Proteomes" id="UP000029223"/>
    </source>
</evidence>
<dbReference type="Proteomes" id="UP000029223">
    <property type="component" value="Unassembled WGS sequence"/>
</dbReference>
<reference evidence="4" key="1">
    <citation type="submission" date="2014-09" db="EMBL/GenBank/DDBJ databases">
        <title>Vibrio variabilis JCM 19239. (C206) whole genome shotgun sequence.</title>
        <authorList>
            <person name="Sawabe T."/>
            <person name="Meirelles P."/>
            <person name="Nakanishi M."/>
            <person name="Sayaka M."/>
            <person name="Hattori M."/>
            <person name="Ohkuma M."/>
        </authorList>
    </citation>
    <scope>NUCLEOTIDE SEQUENCE [LARGE SCALE GENOMIC DNA]</scope>
    <source>
        <strain evidence="4">JCM 19239</strain>
    </source>
</reference>
<name>A0ABQ0JIJ8_9VIBR</name>
<protein>
    <submittedName>
        <fullName evidence="3">Uncharacterized protein</fullName>
    </submittedName>
</protein>
<gene>
    <name evidence="3" type="ORF">JCM19239_3237</name>
</gene>
<keyword evidence="4" id="KW-1185">Reference proteome</keyword>
<dbReference type="EMBL" id="BBMS01000045">
    <property type="protein sequence ID" value="GAL28560.1"/>
    <property type="molecule type" value="Genomic_DNA"/>
</dbReference>